<evidence type="ECO:0000313" key="2">
    <source>
        <dbReference type="Proteomes" id="UP000295536"/>
    </source>
</evidence>
<name>A0A4R3L4A4_9BURK</name>
<dbReference type="AlphaFoldDB" id="A0A4R3L4A4"/>
<organism evidence="1 2">
    <name type="scientific">Tepidimonas ignava</name>
    <dbReference type="NCBI Taxonomy" id="114249"/>
    <lineage>
        <taxon>Bacteria</taxon>
        <taxon>Pseudomonadati</taxon>
        <taxon>Pseudomonadota</taxon>
        <taxon>Betaproteobacteria</taxon>
        <taxon>Burkholderiales</taxon>
        <taxon>Tepidimonas</taxon>
    </lineage>
</organism>
<evidence type="ECO:0000313" key="1">
    <source>
        <dbReference type="EMBL" id="TCS94122.1"/>
    </source>
</evidence>
<gene>
    <name evidence="1" type="ORF">EDC36_12044</name>
</gene>
<dbReference type="EMBL" id="SMAH01000020">
    <property type="protein sequence ID" value="TCS94122.1"/>
    <property type="molecule type" value="Genomic_DNA"/>
</dbReference>
<dbReference type="Proteomes" id="UP000295536">
    <property type="component" value="Unassembled WGS sequence"/>
</dbReference>
<protein>
    <submittedName>
        <fullName evidence="1">Uncharacterized protein</fullName>
    </submittedName>
</protein>
<reference evidence="1 2" key="1">
    <citation type="submission" date="2019-03" db="EMBL/GenBank/DDBJ databases">
        <title>Genomic Encyclopedia of Type Strains, Phase IV (KMG-IV): sequencing the most valuable type-strain genomes for metagenomic binning, comparative biology and taxonomic classification.</title>
        <authorList>
            <person name="Goeker M."/>
        </authorList>
    </citation>
    <scope>NUCLEOTIDE SEQUENCE [LARGE SCALE GENOMIC DNA]</scope>
    <source>
        <strain evidence="1 2">DSM 12034</strain>
    </source>
</reference>
<comment type="caution">
    <text evidence="1">The sequence shown here is derived from an EMBL/GenBank/DDBJ whole genome shotgun (WGS) entry which is preliminary data.</text>
</comment>
<proteinExistence type="predicted"/>
<sequence length="325" mass="33549">MSYTQFRNNYLTEAENRLAAVNISTATTNELLAAGALYKMAAAIAEADLIGPSALRLLELMSGGQLQTWLQDAANRETFERILSSPEAMRAVAASSTAMQAVAASSTAMQAVAASSTAMQAVAASSTAMQAVAASSTAMPMQAVAASSTAMQAVAASSTAMQAVAASSTAMSALLANSAAWNTVVASSTAMQAVAASSTAMNAVLNDSVARGALWASSTALAAIQNAPAAVIDSLLTHPRVSMMNNNPSNLTSTFISGKSMTLRVRNTGGSDTNYLRDLAGGSGSGDDVFTTTTAWTTRVRAYSNLRHYNWSNNYPFQAYVVNMN</sequence>
<accession>A0A4R3L4A4</accession>
<dbReference type="RefSeq" id="WP_132963597.1">
    <property type="nucleotide sequence ID" value="NZ_SMAH01000020.1"/>
</dbReference>